<dbReference type="PANTHER" id="PTHR44591">
    <property type="entry name" value="STRESS RESPONSE REGULATOR PROTEIN 1"/>
    <property type="match status" value="1"/>
</dbReference>
<dbReference type="InterPro" id="IPR050595">
    <property type="entry name" value="Bact_response_regulator"/>
</dbReference>
<gene>
    <name evidence="4" type="ORF">I8J32_002355</name>
</gene>
<dbReference type="KEGG" id="lsf:I8J32_002355"/>
<dbReference type="RefSeq" id="WP_200615433.1">
    <property type="nucleotide sequence ID" value="NZ_CP071518.1"/>
</dbReference>
<organism evidence="4 5">
    <name type="scientific">Agrilutibacter solisilvae</name>
    <dbReference type="NCBI Taxonomy" id="2763317"/>
    <lineage>
        <taxon>Bacteria</taxon>
        <taxon>Pseudomonadati</taxon>
        <taxon>Pseudomonadota</taxon>
        <taxon>Gammaproteobacteria</taxon>
        <taxon>Lysobacterales</taxon>
        <taxon>Lysobacteraceae</taxon>
        <taxon>Agrilutibacter</taxon>
    </lineage>
</organism>
<accession>A0A974XZT7</accession>
<dbReference type="Proteomes" id="UP000639274">
    <property type="component" value="Chromosome"/>
</dbReference>
<keyword evidence="1 2" id="KW-0597">Phosphoprotein</keyword>
<feature type="modified residue" description="4-aspartylphosphate" evidence="2">
    <location>
        <position position="58"/>
    </location>
</feature>
<evidence type="ECO:0000313" key="4">
    <source>
        <dbReference type="EMBL" id="QSX78792.1"/>
    </source>
</evidence>
<reference evidence="4 5" key="1">
    <citation type="submission" date="2021-03" db="EMBL/GenBank/DDBJ databases">
        <title>Lysobacter sp. nov. isolated from soil of gangwondo yeongwol, south Korea.</title>
        <authorList>
            <person name="Kim K.R."/>
            <person name="Kim K.H."/>
            <person name="Jeon C.O."/>
        </authorList>
    </citation>
    <scope>NUCLEOTIDE SEQUENCE [LARGE SCALE GENOMIC DNA]</scope>
    <source>
        <strain evidence="4 5">R19</strain>
    </source>
</reference>
<dbReference type="SUPFAM" id="SSF52172">
    <property type="entry name" value="CheY-like"/>
    <property type="match status" value="1"/>
</dbReference>
<evidence type="ECO:0000313" key="5">
    <source>
        <dbReference type="Proteomes" id="UP000639274"/>
    </source>
</evidence>
<dbReference type="SMART" id="SM00448">
    <property type="entry name" value="REC"/>
    <property type="match status" value="1"/>
</dbReference>
<protein>
    <submittedName>
        <fullName evidence="4">Response regulator</fullName>
    </submittedName>
</protein>
<keyword evidence="5" id="KW-1185">Reference proteome</keyword>
<evidence type="ECO:0000256" key="2">
    <source>
        <dbReference type="PROSITE-ProRule" id="PRU00169"/>
    </source>
</evidence>
<dbReference type="PANTHER" id="PTHR44591:SF25">
    <property type="entry name" value="CHEMOTAXIS TWO-COMPONENT RESPONSE REGULATOR"/>
    <property type="match status" value="1"/>
</dbReference>
<dbReference type="InterPro" id="IPR001789">
    <property type="entry name" value="Sig_transdc_resp-reg_receiver"/>
</dbReference>
<dbReference type="InterPro" id="IPR011006">
    <property type="entry name" value="CheY-like_superfamily"/>
</dbReference>
<dbReference type="Pfam" id="PF00072">
    <property type="entry name" value="Response_reg"/>
    <property type="match status" value="1"/>
</dbReference>
<name>A0A974XZT7_9GAMM</name>
<sequence>MQAGTGQVIVYIVDDDESVRTALARLMRSAGLEPRPYGDPARFLSEVGNIANGVILLDITMPLHSGTDVLHGLRSRQIVLPVIAVSARDDDDTRKSAREAGARLFLQKPADNQALLDAIHWLAGSAAQA</sequence>
<evidence type="ECO:0000256" key="1">
    <source>
        <dbReference type="ARBA" id="ARBA00022553"/>
    </source>
</evidence>
<dbReference type="AlphaFoldDB" id="A0A974XZT7"/>
<dbReference type="Gene3D" id="3.40.50.2300">
    <property type="match status" value="1"/>
</dbReference>
<feature type="domain" description="Response regulatory" evidence="3">
    <location>
        <begin position="9"/>
        <end position="123"/>
    </location>
</feature>
<evidence type="ECO:0000259" key="3">
    <source>
        <dbReference type="PROSITE" id="PS50110"/>
    </source>
</evidence>
<dbReference type="PROSITE" id="PS50110">
    <property type="entry name" value="RESPONSE_REGULATORY"/>
    <property type="match status" value="1"/>
</dbReference>
<dbReference type="EMBL" id="CP071518">
    <property type="protein sequence ID" value="QSX78792.1"/>
    <property type="molecule type" value="Genomic_DNA"/>
</dbReference>
<proteinExistence type="predicted"/>
<dbReference type="GO" id="GO:0000160">
    <property type="term" value="P:phosphorelay signal transduction system"/>
    <property type="evidence" value="ECO:0007669"/>
    <property type="project" value="InterPro"/>
</dbReference>